<sequence length="98" mass="10451">MMEAVATHGPIDHLDHAVTLVGYGTTEAGTDYWLLRNSWSLLWGDNGYFKMARKGNDCGVTIDGVVAVVDTNSTLGQLRPGSAGAVAVAAARRQALRY</sequence>
<dbReference type="SUPFAM" id="SSF54001">
    <property type="entry name" value="Cysteine proteinases"/>
    <property type="match status" value="1"/>
</dbReference>
<name>A0A699ZNL8_HAELA</name>
<dbReference type="InterPro" id="IPR025660">
    <property type="entry name" value="Pept_his_AS"/>
</dbReference>
<dbReference type="GO" id="GO:0008234">
    <property type="term" value="F:cysteine-type peptidase activity"/>
    <property type="evidence" value="ECO:0007669"/>
    <property type="project" value="InterPro"/>
</dbReference>
<dbReference type="InterPro" id="IPR000668">
    <property type="entry name" value="Peptidase_C1A_C"/>
</dbReference>
<dbReference type="InterPro" id="IPR013128">
    <property type="entry name" value="Peptidase_C1A"/>
</dbReference>
<dbReference type="PROSITE" id="PS00640">
    <property type="entry name" value="THIOL_PROTEASE_ASN"/>
    <property type="match status" value="1"/>
</dbReference>
<dbReference type="EMBL" id="BLLF01002295">
    <property type="protein sequence ID" value="GFH23535.1"/>
    <property type="molecule type" value="Genomic_DNA"/>
</dbReference>
<dbReference type="InterPro" id="IPR038765">
    <property type="entry name" value="Papain-like_cys_pep_sf"/>
</dbReference>
<evidence type="ECO:0000256" key="2">
    <source>
        <dbReference type="ARBA" id="ARBA00023157"/>
    </source>
</evidence>
<dbReference type="PROSITE" id="PS00639">
    <property type="entry name" value="THIOL_PROTEASE_HIS"/>
    <property type="match status" value="1"/>
</dbReference>
<dbReference type="AlphaFoldDB" id="A0A699ZNL8"/>
<gene>
    <name evidence="4" type="ORF">HaLaN_21159</name>
</gene>
<comment type="caution">
    <text evidence="4">The sequence shown here is derived from an EMBL/GenBank/DDBJ whole genome shotgun (WGS) entry which is preliminary data.</text>
</comment>
<feature type="non-terminal residue" evidence="4">
    <location>
        <position position="98"/>
    </location>
</feature>
<evidence type="ECO:0000313" key="5">
    <source>
        <dbReference type="Proteomes" id="UP000485058"/>
    </source>
</evidence>
<evidence type="ECO:0000259" key="3">
    <source>
        <dbReference type="Pfam" id="PF00112"/>
    </source>
</evidence>
<comment type="similarity">
    <text evidence="1">Belongs to the peptidase C1 family.</text>
</comment>
<dbReference type="Gene3D" id="3.90.70.10">
    <property type="entry name" value="Cysteine proteinases"/>
    <property type="match status" value="1"/>
</dbReference>
<organism evidence="4 5">
    <name type="scientific">Haematococcus lacustris</name>
    <name type="common">Green alga</name>
    <name type="synonym">Haematococcus pluvialis</name>
    <dbReference type="NCBI Taxonomy" id="44745"/>
    <lineage>
        <taxon>Eukaryota</taxon>
        <taxon>Viridiplantae</taxon>
        <taxon>Chlorophyta</taxon>
        <taxon>core chlorophytes</taxon>
        <taxon>Chlorophyceae</taxon>
        <taxon>CS clade</taxon>
        <taxon>Chlamydomonadales</taxon>
        <taxon>Haematococcaceae</taxon>
        <taxon>Haematococcus</taxon>
    </lineage>
</organism>
<reference evidence="4 5" key="1">
    <citation type="submission" date="2020-02" db="EMBL/GenBank/DDBJ databases">
        <title>Draft genome sequence of Haematococcus lacustris strain NIES-144.</title>
        <authorList>
            <person name="Morimoto D."/>
            <person name="Nakagawa S."/>
            <person name="Yoshida T."/>
            <person name="Sawayama S."/>
        </authorList>
    </citation>
    <scope>NUCLEOTIDE SEQUENCE [LARGE SCALE GENOMIC DNA]</scope>
    <source>
        <strain evidence="4 5">NIES-144</strain>
    </source>
</reference>
<accession>A0A699ZNL8</accession>
<evidence type="ECO:0000313" key="4">
    <source>
        <dbReference type="EMBL" id="GFH23535.1"/>
    </source>
</evidence>
<keyword evidence="5" id="KW-1185">Reference proteome</keyword>
<dbReference type="Proteomes" id="UP000485058">
    <property type="component" value="Unassembled WGS sequence"/>
</dbReference>
<evidence type="ECO:0000256" key="1">
    <source>
        <dbReference type="ARBA" id="ARBA00008455"/>
    </source>
</evidence>
<dbReference type="PANTHER" id="PTHR12411">
    <property type="entry name" value="CYSTEINE PROTEASE FAMILY C1-RELATED"/>
    <property type="match status" value="1"/>
</dbReference>
<keyword evidence="2" id="KW-1015">Disulfide bond</keyword>
<protein>
    <submittedName>
        <fullName evidence="4">Pept_C1 domain-containing protein</fullName>
    </submittedName>
</protein>
<dbReference type="Pfam" id="PF00112">
    <property type="entry name" value="Peptidase_C1"/>
    <property type="match status" value="1"/>
</dbReference>
<dbReference type="InterPro" id="IPR025661">
    <property type="entry name" value="Pept_asp_AS"/>
</dbReference>
<feature type="non-terminal residue" evidence="4">
    <location>
        <position position="1"/>
    </location>
</feature>
<feature type="domain" description="Peptidase C1A papain C-terminal" evidence="3">
    <location>
        <begin position="12"/>
        <end position="65"/>
    </location>
</feature>
<dbReference type="GO" id="GO:0006508">
    <property type="term" value="P:proteolysis"/>
    <property type="evidence" value="ECO:0007669"/>
    <property type="project" value="InterPro"/>
</dbReference>
<proteinExistence type="inferred from homology"/>